<dbReference type="InterPro" id="IPR014729">
    <property type="entry name" value="Rossmann-like_a/b/a_fold"/>
</dbReference>
<dbReference type="InterPro" id="IPR008513">
    <property type="entry name" value="tRNA(Met)_cyd_acetate_ligase"/>
</dbReference>
<feature type="binding site" evidence="3">
    <location>
        <position position="96"/>
    </location>
    <ligand>
        <name>ATP</name>
        <dbReference type="ChEBI" id="CHEBI:30616"/>
    </ligand>
</feature>
<keyword evidence="2 3" id="KW-0819">tRNA processing</keyword>
<organism evidence="4 5">
    <name type="scientific">Streptococcus didelphis</name>
    <dbReference type="NCBI Taxonomy" id="102886"/>
    <lineage>
        <taxon>Bacteria</taxon>
        <taxon>Bacillati</taxon>
        <taxon>Bacillota</taxon>
        <taxon>Bacilli</taxon>
        <taxon>Lactobacillales</taxon>
        <taxon>Streptococcaceae</taxon>
        <taxon>Streptococcus</taxon>
    </lineage>
</organism>
<protein>
    <recommendedName>
        <fullName evidence="3">tRNA(Met) cytidine acetate ligase</fullName>
        <ecNumber evidence="3">6.3.4.-</ecNumber>
    </recommendedName>
</protein>
<keyword evidence="3" id="KW-0963">Cytoplasm</keyword>
<comment type="similarity">
    <text evidence="3">Belongs to the TmcAL family.</text>
</comment>
<sequence>MTVTGIVAEFNPFHNGHKYLLQEIDGLKIVAMSGNFLQRGEPALIDKWTRAQVALQNGADLIVELPFLVSVQSADYFAKGAVDILTRLGIERLAFGSEELLDYQNIASIYQEKEEEMARFLANLSDELSYPQKTQKMWEHFTGIKFSGQTPNHILALAYAKASADKNIKLLPIKRQGAGFHSQSKEEGLASATAIRKHILDQEFVAKVTPCSNLLLAAPQVSWDDYFQFLRYQILSHPDLSSIFQVNDELASRICAVIGRVATLEELVEEVSTKRYTRARVCRVLTYILVSVVESPLPEAIHVLGFSEKGQAHLKSLRKSVHLITRIGSEPWDSLTQKADQIYQLGNLQLAEQNWGRVPVRLA</sequence>
<keyword evidence="5" id="KW-1185">Reference proteome</keyword>
<evidence type="ECO:0000313" key="4">
    <source>
        <dbReference type="EMBL" id="WMB28585.1"/>
    </source>
</evidence>
<dbReference type="PANTHER" id="PTHR37825">
    <property type="entry name" value="TRNA(MET) CYTIDINE ACETATE LIGASE"/>
    <property type="match status" value="1"/>
</dbReference>
<keyword evidence="3" id="KW-0067">ATP-binding</keyword>
<dbReference type="RefSeq" id="WP_018365488.1">
    <property type="nucleotide sequence ID" value="NZ_CP104407.1"/>
</dbReference>
<proteinExistence type="inferred from homology"/>
<evidence type="ECO:0000313" key="5">
    <source>
        <dbReference type="Proteomes" id="UP001238096"/>
    </source>
</evidence>
<comment type="subcellular location">
    <subcellularLocation>
        <location evidence="3">Cytoplasm</location>
    </subcellularLocation>
</comment>
<keyword evidence="3" id="KW-0547">Nucleotide-binding</keyword>
<dbReference type="PANTHER" id="PTHR37825:SF1">
    <property type="entry name" value="TRNA(MET) CYTIDINE ACETATE LIGASE"/>
    <property type="match status" value="1"/>
</dbReference>
<comment type="catalytic activity">
    <reaction evidence="3">
        <text>cytidine(34) in elongator tRNA(Met) + acetate + ATP = N(4)-acetylcytidine(34) in elongator tRNA(Met) + AMP + diphosphate</text>
        <dbReference type="Rhea" id="RHEA:58144"/>
        <dbReference type="Rhea" id="RHEA-COMP:10693"/>
        <dbReference type="Rhea" id="RHEA-COMP:10694"/>
        <dbReference type="ChEBI" id="CHEBI:30089"/>
        <dbReference type="ChEBI" id="CHEBI:30616"/>
        <dbReference type="ChEBI" id="CHEBI:33019"/>
        <dbReference type="ChEBI" id="CHEBI:74900"/>
        <dbReference type="ChEBI" id="CHEBI:82748"/>
        <dbReference type="ChEBI" id="CHEBI:456215"/>
    </reaction>
</comment>
<evidence type="ECO:0000256" key="3">
    <source>
        <dbReference type="HAMAP-Rule" id="MF_01539"/>
    </source>
</evidence>
<comment type="function">
    <text evidence="3">Catalyzes the formation of N(4)-acetylcytidine (ac(4)C) at the wobble position of elongator tRNA(Met), using acetate and ATP as substrates. First activates an acetate ion to form acetyladenylate (Ac-AMP) and then transfers the acetyl group to tRNA to form ac(4)C34.</text>
</comment>
<dbReference type="HAMAP" id="MF_01539">
    <property type="entry name" value="TmcAL"/>
    <property type="match status" value="1"/>
</dbReference>
<gene>
    <name evidence="3" type="primary">tmcAL</name>
    <name evidence="4" type="ORF">N1496_03355</name>
</gene>
<dbReference type="EC" id="6.3.4.-" evidence="3"/>
<feature type="binding site" evidence="3">
    <location>
        <begin position="7"/>
        <end position="20"/>
    </location>
    <ligand>
        <name>ATP</name>
        <dbReference type="ChEBI" id="CHEBI:30616"/>
    </ligand>
</feature>
<accession>A0ABY9LIG7</accession>
<name>A0ABY9LIG7_9STRE</name>
<reference evidence="5" key="1">
    <citation type="submission" date="2022-10" db="EMBL/GenBank/DDBJ databases">
        <title>Streptococcus didelphis as causative of fatal infections in opossums (Didelphis albiventris).</title>
        <authorList>
            <person name="Breyer G.M."/>
            <person name="Da Silva M.E.R.J."/>
            <person name="Siqueira F.M."/>
        </authorList>
    </citation>
    <scope>NUCLEOTIDE SEQUENCE [LARGE SCALE GENOMIC DNA]</scope>
    <source>
        <strain evidence="5">LBVP101/21</strain>
    </source>
</reference>
<dbReference type="Gene3D" id="3.40.50.620">
    <property type="entry name" value="HUPs"/>
    <property type="match status" value="1"/>
</dbReference>
<feature type="binding site" evidence="3">
    <location>
        <position position="152"/>
    </location>
    <ligand>
        <name>ATP</name>
        <dbReference type="ChEBI" id="CHEBI:30616"/>
    </ligand>
</feature>
<dbReference type="SUPFAM" id="SSF52374">
    <property type="entry name" value="Nucleotidylyl transferase"/>
    <property type="match status" value="1"/>
</dbReference>
<evidence type="ECO:0000256" key="2">
    <source>
        <dbReference type="ARBA" id="ARBA00022694"/>
    </source>
</evidence>
<dbReference type="EMBL" id="CP110509">
    <property type="protein sequence ID" value="WMB28585.1"/>
    <property type="molecule type" value="Genomic_DNA"/>
</dbReference>
<keyword evidence="3" id="KW-0820">tRNA-binding</keyword>
<keyword evidence="1 3" id="KW-0436">Ligase</keyword>
<feature type="binding site" evidence="3">
    <location>
        <position position="175"/>
    </location>
    <ligand>
        <name>ATP</name>
        <dbReference type="ChEBI" id="CHEBI:30616"/>
    </ligand>
</feature>
<dbReference type="NCBIfam" id="NF010191">
    <property type="entry name" value="PRK13670.1"/>
    <property type="match status" value="1"/>
</dbReference>
<evidence type="ECO:0000256" key="1">
    <source>
        <dbReference type="ARBA" id="ARBA00022598"/>
    </source>
</evidence>
<dbReference type="Pfam" id="PF05636">
    <property type="entry name" value="HIGH_NTase1"/>
    <property type="match status" value="1"/>
</dbReference>
<dbReference type="Proteomes" id="UP001238096">
    <property type="component" value="Chromosome"/>
</dbReference>
<keyword evidence="3" id="KW-0694">RNA-binding</keyword>
<comment type="caution">
    <text evidence="3">Lacks conserved residue(s) required for the propagation of feature annotation.</text>
</comment>